<name>A0A6J5SPP6_9CAUD</name>
<dbReference type="Pfam" id="PF04404">
    <property type="entry name" value="ERF"/>
    <property type="match status" value="1"/>
</dbReference>
<evidence type="ECO:0000313" key="2">
    <source>
        <dbReference type="EMBL" id="CAB4216040.1"/>
    </source>
</evidence>
<protein>
    <submittedName>
        <fullName evidence="2">Essential recombination function protein</fullName>
    </submittedName>
</protein>
<evidence type="ECO:0000313" key="3">
    <source>
        <dbReference type="EMBL" id="CAB5229673.1"/>
    </source>
</evidence>
<sequence>MNKSESIAGLAAALAKAQGQMKGALKDSANPFFKSRYADLASVVEAIRAAFSANGLSYIQTVEPSDKDEVRVETTLLHSSGEWISCGILSLPVSKVDAQGYGSALTYARRYSLSAAVGVAPEDDDGNAASLAKPKPTMDCTDHISAFHAAATLDDLQTAFKTAYKAAQTGQDSMAMATLTNAKNKRKIELTV</sequence>
<accession>A0A6J5SPP6</accession>
<organism evidence="2">
    <name type="scientific">uncultured Caudovirales phage</name>
    <dbReference type="NCBI Taxonomy" id="2100421"/>
    <lineage>
        <taxon>Viruses</taxon>
        <taxon>Duplodnaviria</taxon>
        <taxon>Heunggongvirae</taxon>
        <taxon>Uroviricota</taxon>
        <taxon>Caudoviricetes</taxon>
        <taxon>Peduoviridae</taxon>
        <taxon>Maltschvirus</taxon>
        <taxon>Maltschvirus maltsch</taxon>
    </lineage>
</organism>
<dbReference type="EMBL" id="LR798410">
    <property type="protein sequence ID" value="CAB5229673.1"/>
    <property type="molecule type" value="Genomic_DNA"/>
</dbReference>
<proteinExistence type="predicted"/>
<dbReference type="EMBL" id="LR797056">
    <property type="protein sequence ID" value="CAB4183855.1"/>
    <property type="molecule type" value="Genomic_DNA"/>
</dbReference>
<dbReference type="InterPro" id="IPR007499">
    <property type="entry name" value="ERF_bacteria_virus"/>
</dbReference>
<dbReference type="EMBL" id="LR797433">
    <property type="protein sequence ID" value="CAB4216040.1"/>
    <property type="molecule type" value="Genomic_DNA"/>
</dbReference>
<evidence type="ECO:0000313" key="1">
    <source>
        <dbReference type="EMBL" id="CAB4183855.1"/>
    </source>
</evidence>
<reference evidence="2" key="1">
    <citation type="submission" date="2020-05" db="EMBL/GenBank/DDBJ databases">
        <authorList>
            <person name="Chiriac C."/>
            <person name="Salcher M."/>
            <person name="Ghai R."/>
            <person name="Kavagutti S V."/>
        </authorList>
    </citation>
    <scope>NUCLEOTIDE SEQUENCE</scope>
</reference>
<gene>
    <name evidence="1" type="ORF">UFOVP1109_11</name>
    <name evidence="2" type="ORF">UFOVP1473_50</name>
    <name evidence="3" type="ORF">UFOVP1560_2</name>
</gene>